<accession>A0AA41Z0Z3</accession>
<dbReference type="FunFam" id="3.30.565.10:FF:000078">
    <property type="entry name" value="Two-component sensor histidine kinase"/>
    <property type="match status" value="1"/>
</dbReference>
<evidence type="ECO:0000259" key="8">
    <source>
        <dbReference type="PROSITE" id="PS50110"/>
    </source>
</evidence>
<dbReference type="InterPro" id="IPR011006">
    <property type="entry name" value="CheY-like_superfamily"/>
</dbReference>
<dbReference type="CDD" id="cd17546">
    <property type="entry name" value="REC_hyHK_CKI1_RcsC-like"/>
    <property type="match status" value="1"/>
</dbReference>
<dbReference type="PROSITE" id="PS50110">
    <property type="entry name" value="RESPONSE_REGULATORY"/>
    <property type="match status" value="1"/>
</dbReference>
<name>A0AA41Z0Z3_9HYPH</name>
<keyword evidence="5" id="KW-0418">Kinase</keyword>
<feature type="domain" description="PAC" evidence="10">
    <location>
        <begin position="388"/>
        <end position="441"/>
    </location>
</feature>
<reference evidence="11" key="1">
    <citation type="submission" date="2022-05" db="EMBL/GenBank/DDBJ databases">
        <authorList>
            <person name="Pankratov T."/>
        </authorList>
    </citation>
    <scope>NUCLEOTIDE SEQUENCE</scope>
    <source>
        <strain evidence="11">BP6-180914</strain>
    </source>
</reference>
<dbReference type="Gene3D" id="3.30.450.20">
    <property type="entry name" value="PAS domain"/>
    <property type="match status" value="2"/>
</dbReference>
<dbReference type="GO" id="GO:0005524">
    <property type="term" value="F:ATP binding"/>
    <property type="evidence" value="ECO:0007669"/>
    <property type="project" value="UniProtKB-KW"/>
</dbReference>
<dbReference type="Gene3D" id="3.30.450.40">
    <property type="match status" value="1"/>
</dbReference>
<sequence length="943" mass="102834">MLLAPKPANERDRLQALLTLQVLDTASEDEFEALVRAASVVCGTPISLLTLIDSERLWFKAKIGFAGRTEAPRETSFCAHAILRDGIFEIPDTSLDPRFADNPVVENDPKIRFYAGAPIRLSSGHQVGVVCVVDQQPRKLDDNQREVLRCLAITAAKMLECRRAFIAQNQIAATLQTTLRELAVSKDQLRHLYEATPAMMHSIDAEGRLLMVSDAWLAKLGHARDEVIGRLSTDFLTEASRDYARAVVLPAFFKTGQCERIEYQMVGRDGALFDVLVSAIAERDGAGQTLRSLAVIEDVTARRRAERDLRASEARYRMLADSTNDVITQLDLKLDRRYVSPACRGMLGYEPDEMLRITLAAQIHPDDELQARKTMELLIAGSLPGDRAMTTSRLRHKQGHWVWLEAGMTLVRDPDTGAPLHLICSLRDISERRRVAQDLEQARLAAERAAWSKAEFLANMSHELRTPLTGILGIHDLMRSDPTLAPHHRRSLGLACEAGQSLMAIINDVLDFSKIEAGQLTIETVPFDLASLVEACRDFVNEDAQQKGLRLEARVTGGTAALLGDPIRLRQILLNLLTNAVKFTERGSVIVEGRYRPETARLRLSVSDTGIGIGPGQVASIFERFSQADGSITRRYGGTGLGLAICKRLAELMGGTIGVVSDLGRGSTFFVELPLSVSEAAATRQVAPAEATSGPRRVLLAEDNPLNQMIITDMLRQRGHTVTVVGDGQAAIAAMEGGVFDVVLMDVQMPVLDGFSATRAIRAAQAASGHVRTPIVGLTASAMHEDRERCRDAGMDVHVAKPIEWHRLFATIEELIYAARGTVETPAATAAAPGPLALDIDVLHALREVIGAERFAIMLDAFVLELQQRIVELDHMADPDLAGLAHGWTSMAGHFGFTELQQVCGDVEIAIRRGGCPRGSGLLQSAARRAIAAAASLPRSKAA</sequence>
<dbReference type="InterPro" id="IPR003018">
    <property type="entry name" value="GAF"/>
</dbReference>
<comment type="caution">
    <text evidence="11">The sequence shown here is derived from an EMBL/GenBank/DDBJ whole genome shotgun (WGS) entry which is preliminary data.</text>
</comment>
<dbReference type="Pfam" id="PF08447">
    <property type="entry name" value="PAS_3"/>
    <property type="match status" value="1"/>
</dbReference>
<dbReference type="InterPro" id="IPR003594">
    <property type="entry name" value="HATPase_dom"/>
</dbReference>
<dbReference type="PROSITE" id="PS50113">
    <property type="entry name" value="PAC"/>
    <property type="match status" value="2"/>
</dbReference>
<dbReference type="Pfam" id="PF13426">
    <property type="entry name" value="PAS_9"/>
    <property type="match status" value="1"/>
</dbReference>
<evidence type="ECO:0000256" key="1">
    <source>
        <dbReference type="ARBA" id="ARBA00000085"/>
    </source>
</evidence>
<evidence type="ECO:0000313" key="11">
    <source>
        <dbReference type="EMBL" id="MCW6508513.1"/>
    </source>
</evidence>
<dbReference type="PRINTS" id="PR00344">
    <property type="entry name" value="BCTRLSENSOR"/>
</dbReference>
<evidence type="ECO:0000256" key="4">
    <source>
        <dbReference type="ARBA" id="ARBA00022679"/>
    </source>
</evidence>
<dbReference type="InterPro" id="IPR003661">
    <property type="entry name" value="HisK_dim/P_dom"/>
</dbReference>
<dbReference type="NCBIfam" id="TIGR00229">
    <property type="entry name" value="sensory_box"/>
    <property type="match status" value="2"/>
</dbReference>
<dbReference type="AlphaFoldDB" id="A0AA41Z0Z3"/>
<dbReference type="SUPFAM" id="SSF47226">
    <property type="entry name" value="Histidine-containing phosphotransfer domain, HPT domain"/>
    <property type="match status" value="1"/>
</dbReference>
<keyword evidence="12" id="KW-1185">Reference proteome</keyword>
<feature type="modified residue" description="4-aspartylphosphate" evidence="6">
    <location>
        <position position="746"/>
    </location>
</feature>
<keyword evidence="4" id="KW-0808">Transferase</keyword>
<evidence type="ECO:0000256" key="3">
    <source>
        <dbReference type="ARBA" id="ARBA00022553"/>
    </source>
</evidence>
<dbReference type="PROSITE" id="PS50112">
    <property type="entry name" value="PAS"/>
    <property type="match status" value="2"/>
</dbReference>
<dbReference type="InterPro" id="IPR036890">
    <property type="entry name" value="HATPase_C_sf"/>
</dbReference>
<dbReference type="CDD" id="cd00130">
    <property type="entry name" value="PAS"/>
    <property type="match status" value="2"/>
</dbReference>
<dbReference type="InterPro" id="IPR036097">
    <property type="entry name" value="HisK_dim/P_sf"/>
</dbReference>
<dbReference type="EMBL" id="JAMOIM010000006">
    <property type="protein sequence ID" value="MCW6508513.1"/>
    <property type="molecule type" value="Genomic_DNA"/>
</dbReference>
<dbReference type="Gene3D" id="3.30.565.10">
    <property type="entry name" value="Histidine kinase-like ATPase, C-terminal domain"/>
    <property type="match status" value="1"/>
</dbReference>
<dbReference type="InterPro" id="IPR001789">
    <property type="entry name" value="Sig_transdc_resp-reg_receiver"/>
</dbReference>
<dbReference type="Gene3D" id="1.20.120.160">
    <property type="entry name" value="HPT domain"/>
    <property type="match status" value="1"/>
</dbReference>
<proteinExistence type="predicted"/>
<feature type="domain" description="Histidine kinase" evidence="7">
    <location>
        <begin position="459"/>
        <end position="677"/>
    </location>
</feature>
<dbReference type="SMART" id="SM00091">
    <property type="entry name" value="PAS"/>
    <property type="match status" value="2"/>
</dbReference>
<dbReference type="InterPro" id="IPR035965">
    <property type="entry name" value="PAS-like_dom_sf"/>
</dbReference>
<dbReference type="InterPro" id="IPR005467">
    <property type="entry name" value="His_kinase_dom"/>
</dbReference>
<feature type="domain" description="Response regulatory" evidence="8">
    <location>
        <begin position="697"/>
        <end position="816"/>
    </location>
</feature>
<gene>
    <name evidence="11" type="ORF">M8523_10840</name>
</gene>
<organism evidence="11 12">
    <name type="scientific">Lichenifustis flavocetrariae</name>
    <dbReference type="NCBI Taxonomy" id="2949735"/>
    <lineage>
        <taxon>Bacteria</taxon>
        <taxon>Pseudomonadati</taxon>
        <taxon>Pseudomonadota</taxon>
        <taxon>Alphaproteobacteria</taxon>
        <taxon>Hyphomicrobiales</taxon>
        <taxon>Lichenihabitantaceae</taxon>
        <taxon>Lichenifustis</taxon>
    </lineage>
</organism>
<dbReference type="SUPFAM" id="SSF52172">
    <property type="entry name" value="CheY-like"/>
    <property type="match status" value="1"/>
</dbReference>
<feature type="domain" description="PAS" evidence="9">
    <location>
        <begin position="312"/>
        <end position="382"/>
    </location>
</feature>
<dbReference type="Proteomes" id="UP001165667">
    <property type="component" value="Unassembled WGS sequence"/>
</dbReference>
<dbReference type="SMART" id="SM00387">
    <property type="entry name" value="HATPase_c"/>
    <property type="match status" value="1"/>
</dbReference>
<dbReference type="SUPFAM" id="SSF47384">
    <property type="entry name" value="Homodimeric domain of signal transducing histidine kinase"/>
    <property type="match status" value="1"/>
</dbReference>
<evidence type="ECO:0000256" key="6">
    <source>
        <dbReference type="PROSITE-ProRule" id="PRU00169"/>
    </source>
</evidence>
<dbReference type="SUPFAM" id="SSF55781">
    <property type="entry name" value="GAF domain-like"/>
    <property type="match status" value="1"/>
</dbReference>
<dbReference type="SUPFAM" id="SSF55785">
    <property type="entry name" value="PYP-like sensor domain (PAS domain)"/>
    <property type="match status" value="2"/>
</dbReference>
<evidence type="ECO:0000259" key="9">
    <source>
        <dbReference type="PROSITE" id="PS50112"/>
    </source>
</evidence>
<dbReference type="PROSITE" id="PS50109">
    <property type="entry name" value="HIS_KIN"/>
    <property type="match status" value="1"/>
</dbReference>
<protein>
    <recommendedName>
        <fullName evidence="2">histidine kinase</fullName>
        <ecNumber evidence="2">2.7.13.3</ecNumber>
    </recommendedName>
</protein>
<dbReference type="SMART" id="SM00065">
    <property type="entry name" value="GAF"/>
    <property type="match status" value="1"/>
</dbReference>
<evidence type="ECO:0000256" key="5">
    <source>
        <dbReference type="ARBA" id="ARBA00022777"/>
    </source>
</evidence>
<dbReference type="CDD" id="cd16922">
    <property type="entry name" value="HATPase_EvgS-ArcB-TorS-like"/>
    <property type="match status" value="1"/>
</dbReference>
<dbReference type="Gene3D" id="3.40.50.2300">
    <property type="match status" value="1"/>
</dbReference>
<dbReference type="GO" id="GO:0000155">
    <property type="term" value="F:phosphorelay sensor kinase activity"/>
    <property type="evidence" value="ECO:0007669"/>
    <property type="project" value="InterPro"/>
</dbReference>
<dbReference type="PANTHER" id="PTHR45339:SF3">
    <property type="entry name" value="HISTIDINE KINASE"/>
    <property type="match status" value="1"/>
</dbReference>
<dbReference type="InterPro" id="IPR036641">
    <property type="entry name" value="HPT_dom_sf"/>
</dbReference>
<dbReference type="InterPro" id="IPR004358">
    <property type="entry name" value="Sig_transdc_His_kin-like_C"/>
</dbReference>
<dbReference type="CDD" id="cd00082">
    <property type="entry name" value="HisKA"/>
    <property type="match status" value="1"/>
</dbReference>
<dbReference type="SUPFAM" id="SSF55874">
    <property type="entry name" value="ATPase domain of HSP90 chaperone/DNA topoisomerase II/histidine kinase"/>
    <property type="match status" value="1"/>
</dbReference>
<evidence type="ECO:0000313" key="12">
    <source>
        <dbReference type="Proteomes" id="UP001165667"/>
    </source>
</evidence>
<dbReference type="Gene3D" id="1.10.287.130">
    <property type="match status" value="1"/>
</dbReference>
<dbReference type="InterPro" id="IPR000014">
    <property type="entry name" value="PAS"/>
</dbReference>
<feature type="domain" description="PAC" evidence="10">
    <location>
        <begin position="259"/>
        <end position="311"/>
    </location>
</feature>
<dbReference type="SMART" id="SM00388">
    <property type="entry name" value="HisKA"/>
    <property type="match status" value="1"/>
</dbReference>
<keyword evidence="3 6" id="KW-0597">Phosphoprotein</keyword>
<evidence type="ECO:0000256" key="2">
    <source>
        <dbReference type="ARBA" id="ARBA00012438"/>
    </source>
</evidence>
<feature type="domain" description="PAS" evidence="9">
    <location>
        <begin position="185"/>
        <end position="230"/>
    </location>
</feature>
<dbReference type="InterPro" id="IPR000700">
    <property type="entry name" value="PAS-assoc_C"/>
</dbReference>
<dbReference type="InterPro" id="IPR001610">
    <property type="entry name" value="PAC"/>
</dbReference>
<dbReference type="Pfam" id="PF00512">
    <property type="entry name" value="HisKA"/>
    <property type="match status" value="1"/>
</dbReference>
<dbReference type="SMART" id="SM00448">
    <property type="entry name" value="REC"/>
    <property type="match status" value="1"/>
</dbReference>
<evidence type="ECO:0000259" key="10">
    <source>
        <dbReference type="PROSITE" id="PS50113"/>
    </source>
</evidence>
<dbReference type="EC" id="2.7.13.3" evidence="2"/>
<dbReference type="InterPro" id="IPR029016">
    <property type="entry name" value="GAF-like_dom_sf"/>
</dbReference>
<dbReference type="InterPro" id="IPR013655">
    <property type="entry name" value="PAS_fold_3"/>
</dbReference>
<dbReference type="Pfam" id="PF02518">
    <property type="entry name" value="HATPase_c"/>
    <property type="match status" value="1"/>
</dbReference>
<dbReference type="PANTHER" id="PTHR45339">
    <property type="entry name" value="HYBRID SIGNAL TRANSDUCTION HISTIDINE KINASE J"/>
    <property type="match status" value="1"/>
</dbReference>
<comment type="catalytic activity">
    <reaction evidence="1">
        <text>ATP + protein L-histidine = ADP + protein N-phospho-L-histidine.</text>
        <dbReference type="EC" id="2.7.13.3"/>
    </reaction>
</comment>
<dbReference type="GO" id="GO:0005886">
    <property type="term" value="C:plasma membrane"/>
    <property type="evidence" value="ECO:0007669"/>
    <property type="project" value="UniProtKB-SubCell"/>
</dbReference>
<evidence type="ECO:0000259" key="7">
    <source>
        <dbReference type="PROSITE" id="PS50109"/>
    </source>
</evidence>
<dbReference type="RefSeq" id="WP_282584884.1">
    <property type="nucleotide sequence ID" value="NZ_JAMOIM010000006.1"/>
</dbReference>
<dbReference type="SMART" id="SM00086">
    <property type="entry name" value="PAC"/>
    <property type="match status" value="2"/>
</dbReference>
<dbReference type="Pfam" id="PF00072">
    <property type="entry name" value="Response_reg"/>
    <property type="match status" value="1"/>
</dbReference>